<dbReference type="InterPro" id="IPR003784">
    <property type="entry name" value="BioY"/>
</dbReference>
<keyword evidence="3" id="KW-0812">Transmembrane</keyword>
<dbReference type="AlphaFoldDB" id="A0A4P8IIM3"/>
<feature type="transmembrane region" description="Helical" evidence="3">
    <location>
        <begin position="60"/>
        <end position="77"/>
    </location>
</feature>
<keyword evidence="2" id="KW-1003">Cell membrane</keyword>
<reference evidence="4 5" key="1">
    <citation type="submission" date="2019-05" db="EMBL/GenBank/DDBJ databases">
        <title>Complete genome sequencing of Anaerostipes rhamnosivorans.</title>
        <authorList>
            <person name="Bui T.P.N."/>
            <person name="de Vos W.M."/>
        </authorList>
    </citation>
    <scope>NUCLEOTIDE SEQUENCE [LARGE SCALE GENOMIC DNA]</scope>
    <source>
        <strain evidence="4 5">1y2</strain>
    </source>
</reference>
<accession>A0A4P8IIM3</accession>
<keyword evidence="5" id="KW-1185">Reference proteome</keyword>
<protein>
    <recommendedName>
        <fullName evidence="2">Biotin transporter</fullName>
    </recommendedName>
</protein>
<dbReference type="PANTHER" id="PTHR34295">
    <property type="entry name" value="BIOTIN TRANSPORTER BIOY"/>
    <property type="match status" value="1"/>
</dbReference>
<evidence type="ECO:0000313" key="5">
    <source>
        <dbReference type="Proteomes" id="UP000298653"/>
    </source>
</evidence>
<evidence type="ECO:0000256" key="3">
    <source>
        <dbReference type="SAM" id="Phobius"/>
    </source>
</evidence>
<feature type="transmembrane region" description="Helical" evidence="3">
    <location>
        <begin position="35"/>
        <end position="53"/>
    </location>
</feature>
<keyword evidence="2 3" id="KW-0472">Membrane</keyword>
<keyword evidence="3" id="KW-1133">Transmembrane helix</keyword>
<comment type="similarity">
    <text evidence="1 2">Belongs to the BioY family.</text>
</comment>
<evidence type="ECO:0000256" key="1">
    <source>
        <dbReference type="ARBA" id="ARBA00010692"/>
    </source>
</evidence>
<organism evidence="4 5">
    <name type="scientific">Anaerostipes rhamnosivorans</name>
    <dbReference type="NCBI Taxonomy" id="1229621"/>
    <lineage>
        <taxon>Bacteria</taxon>
        <taxon>Bacillati</taxon>
        <taxon>Bacillota</taxon>
        <taxon>Clostridia</taxon>
        <taxon>Lachnospirales</taxon>
        <taxon>Lachnospiraceae</taxon>
        <taxon>Anaerostipes</taxon>
    </lineage>
</organism>
<dbReference type="KEGG" id="arf:AR1Y2_2389"/>
<dbReference type="EMBL" id="CP040058">
    <property type="protein sequence ID" value="QCP35843.1"/>
    <property type="molecule type" value="Genomic_DNA"/>
</dbReference>
<gene>
    <name evidence="4" type="ORF">AR1Y2_2389</name>
</gene>
<keyword evidence="2" id="KW-0813">Transport</keyword>
<evidence type="ECO:0000256" key="2">
    <source>
        <dbReference type="PIRNR" id="PIRNR016661"/>
    </source>
</evidence>
<name>A0A4P8IIM3_9FIRM</name>
<feature type="transmembrane region" description="Helical" evidence="3">
    <location>
        <begin position="118"/>
        <end position="141"/>
    </location>
</feature>
<dbReference type="Pfam" id="PF02632">
    <property type="entry name" value="BioY"/>
    <property type="match status" value="1"/>
</dbReference>
<evidence type="ECO:0000313" key="4">
    <source>
        <dbReference type="EMBL" id="QCP35843.1"/>
    </source>
</evidence>
<comment type="subcellular location">
    <subcellularLocation>
        <location evidence="2">Cell membrane</location>
        <topology evidence="2">Multi-pass membrane protein</topology>
    </subcellularLocation>
</comment>
<sequence>MMKKLEIKQMTLIGLMAALICVVGPLTVPLPFTPVPISLTNLAIYLTAYALGCRLGTVSYVIYLLLGTAGLPVFSAFSGGLSKLAGPTGGYLIGFILTAAICGFMIDRSKGKRSIQSAGMILGTLAAYLFGTVWLCTQIHLTPMQGLAAGVIPYLPGDLIKIALAAAVGNSIRQTVKKTASAVS</sequence>
<proteinExistence type="inferred from homology"/>
<feature type="transmembrane region" description="Helical" evidence="3">
    <location>
        <begin position="147"/>
        <end position="168"/>
    </location>
</feature>
<dbReference type="Gene3D" id="1.10.1760.20">
    <property type="match status" value="1"/>
</dbReference>
<dbReference type="Proteomes" id="UP000298653">
    <property type="component" value="Chromosome"/>
</dbReference>
<dbReference type="PANTHER" id="PTHR34295:SF1">
    <property type="entry name" value="BIOTIN TRANSPORTER BIOY"/>
    <property type="match status" value="1"/>
</dbReference>
<dbReference type="GO" id="GO:0005886">
    <property type="term" value="C:plasma membrane"/>
    <property type="evidence" value="ECO:0007669"/>
    <property type="project" value="UniProtKB-SubCell"/>
</dbReference>
<feature type="transmembrane region" description="Helical" evidence="3">
    <location>
        <begin position="89"/>
        <end position="106"/>
    </location>
</feature>
<dbReference type="PIRSF" id="PIRSF016661">
    <property type="entry name" value="BioY"/>
    <property type="match status" value="1"/>
</dbReference>
<dbReference type="GO" id="GO:0015225">
    <property type="term" value="F:biotin transmembrane transporter activity"/>
    <property type="evidence" value="ECO:0007669"/>
    <property type="project" value="UniProtKB-UniRule"/>
</dbReference>